<keyword evidence="3" id="KW-1185">Reference proteome</keyword>
<evidence type="ECO:0000313" key="3">
    <source>
        <dbReference type="Proteomes" id="UP000178912"/>
    </source>
</evidence>
<evidence type="ECO:0000313" key="2">
    <source>
        <dbReference type="EMBL" id="CZS89497.1"/>
    </source>
</evidence>
<protein>
    <submittedName>
        <fullName evidence="2">Uncharacterized protein</fullName>
    </submittedName>
</protein>
<feature type="compositionally biased region" description="Polar residues" evidence="1">
    <location>
        <begin position="25"/>
        <end position="38"/>
    </location>
</feature>
<feature type="region of interest" description="Disordered" evidence="1">
    <location>
        <begin position="13"/>
        <end position="65"/>
    </location>
</feature>
<dbReference type="EMBL" id="FJUX01000003">
    <property type="protein sequence ID" value="CZS89497.1"/>
    <property type="molecule type" value="Genomic_DNA"/>
</dbReference>
<dbReference type="AlphaFoldDB" id="A0A1E1JUC6"/>
<name>A0A1E1JUC6_9HELO</name>
<feature type="compositionally biased region" description="Low complexity" evidence="1">
    <location>
        <begin position="42"/>
        <end position="52"/>
    </location>
</feature>
<sequence length="85" mass="9342">MCILYGLAQFCKSKDETSEEPNTRPAKSSYNRGESPNSRMPGGRVSRSARNGRSGGGHEGRSASLVEFSNVIQRAENILLDPWIE</sequence>
<organism evidence="2 3">
    <name type="scientific">Rhynchosporium agropyri</name>
    <dbReference type="NCBI Taxonomy" id="914238"/>
    <lineage>
        <taxon>Eukaryota</taxon>
        <taxon>Fungi</taxon>
        <taxon>Dikarya</taxon>
        <taxon>Ascomycota</taxon>
        <taxon>Pezizomycotina</taxon>
        <taxon>Leotiomycetes</taxon>
        <taxon>Helotiales</taxon>
        <taxon>Ploettnerulaceae</taxon>
        <taxon>Rhynchosporium</taxon>
    </lineage>
</organism>
<proteinExistence type="predicted"/>
<gene>
    <name evidence="2" type="ORF">RAG0_00870</name>
</gene>
<reference evidence="3" key="1">
    <citation type="submission" date="2016-03" db="EMBL/GenBank/DDBJ databases">
        <authorList>
            <person name="Guldener U."/>
        </authorList>
    </citation>
    <scope>NUCLEOTIDE SEQUENCE [LARGE SCALE GENOMIC DNA]</scope>
    <source>
        <strain evidence="3">04CH-RAC-A.6.1</strain>
    </source>
</reference>
<dbReference type="Proteomes" id="UP000178912">
    <property type="component" value="Unassembled WGS sequence"/>
</dbReference>
<evidence type="ECO:0000256" key="1">
    <source>
        <dbReference type="SAM" id="MobiDB-lite"/>
    </source>
</evidence>
<accession>A0A1E1JUC6</accession>